<dbReference type="Proteomes" id="UP000295706">
    <property type="component" value="Unassembled WGS sequence"/>
</dbReference>
<name>A0A4R4JYK3_9BACT</name>
<evidence type="ECO:0000313" key="1">
    <source>
        <dbReference type="EMBL" id="TDB60017.1"/>
    </source>
</evidence>
<proteinExistence type="predicted"/>
<sequence>MKSSLIKKENSGLPEWLVMKSQKEQESTNLLILKGTFPMYILEISPNSLSPESIPVVLKDQPFFVTVKSDLDRFGKLSKTHLMQLCNWYKKVKMQ</sequence>
<reference evidence="1 2" key="1">
    <citation type="submission" date="2019-02" db="EMBL/GenBank/DDBJ databases">
        <title>Arundinibacter roseus gen. nov., sp. nov., a new member of the family Cytophagaceae.</title>
        <authorList>
            <person name="Szuroczki S."/>
            <person name="Khayer B."/>
            <person name="Sproer C."/>
            <person name="Toumi M."/>
            <person name="Szabo A."/>
            <person name="Felfoldi T."/>
            <person name="Schumann P."/>
            <person name="Toth E."/>
        </authorList>
    </citation>
    <scope>NUCLEOTIDE SEQUENCE [LARGE SCALE GENOMIC DNA]</scope>
    <source>
        <strain evidence="1 2">DMA-k-7a</strain>
    </source>
</reference>
<accession>A0A4R4JYK3</accession>
<keyword evidence="2" id="KW-1185">Reference proteome</keyword>
<comment type="caution">
    <text evidence="1">The sequence shown here is derived from an EMBL/GenBank/DDBJ whole genome shotgun (WGS) entry which is preliminary data.</text>
</comment>
<gene>
    <name evidence="1" type="ORF">EZE20_21325</name>
</gene>
<dbReference type="RefSeq" id="WP_132121563.1">
    <property type="nucleotide sequence ID" value="NZ_SMJU01000018.1"/>
</dbReference>
<evidence type="ECO:0000313" key="2">
    <source>
        <dbReference type="Proteomes" id="UP000295706"/>
    </source>
</evidence>
<dbReference type="EMBL" id="SMJU01000018">
    <property type="protein sequence ID" value="TDB60017.1"/>
    <property type="molecule type" value="Genomic_DNA"/>
</dbReference>
<protein>
    <submittedName>
        <fullName evidence="1">Uncharacterized protein</fullName>
    </submittedName>
</protein>
<dbReference type="AlphaFoldDB" id="A0A4R4JYK3"/>
<organism evidence="1 2">
    <name type="scientific">Arundinibacter roseus</name>
    <dbReference type="NCBI Taxonomy" id="2070510"/>
    <lineage>
        <taxon>Bacteria</taxon>
        <taxon>Pseudomonadati</taxon>
        <taxon>Bacteroidota</taxon>
        <taxon>Cytophagia</taxon>
        <taxon>Cytophagales</taxon>
        <taxon>Spirosomataceae</taxon>
        <taxon>Arundinibacter</taxon>
    </lineage>
</organism>